<dbReference type="OrthoDB" id="2331100at2759"/>
<sequence length="435" mass="44083">MVFITPFIGAAALLSGFASALPRPDSAINEPAVSAPNGTPITDTAGVASQTASSVAASSVVDSSSQATTTAVSYGSSDSYGSSGSYGSSNYGSQADNSWSSVTTSAWQAATTSTTAWGSYSSPSYGSGNSNWGGSGYNDCVNQCIASFGSPMQAYTPTATVEVGSSGSGATHTVIVAPTQGVLRYVPFAVNASVGDTIKFMWGANNHTVTKSSALLPCNKSADGLFTSGTQNKDFVFTQVVNDTNPTFFYCGTPTHCQKGMFGIINPPNAFAAPSSVSNMMQSISSSNPDVSAYAASTSMQTANNTQASKWGGNIDMSSLPDWSHQYVAENVLYTRSFLASNPEVLKEDGSVDLSSGSTTPLMIPQDLSNSLNAAAATTSSASSSSAPVQSASSTAAPAATSSGTTENLSNGASSLASPKTIAGVVVVIATFFLL</sequence>
<protein>
    <recommendedName>
        <fullName evidence="5">Phytocyanin domain-containing protein</fullName>
    </recommendedName>
</protein>
<feature type="region of interest" description="Disordered" evidence="1">
    <location>
        <begin position="383"/>
        <end position="415"/>
    </location>
</feature>
<feature type="compositionally biased region" description="Low complexity" evidence="1">
    <location>
        <begin position="383"/>
        <end position="406"/>
    </location>
</feature>
<name>A0A5C3MN74_9AGAR</name>
<dbReference type="Gene3D" id="2.60.40.420">
    <property type="entry name" value="Cupredoxins - blue copper proteins"/>
    <property type="match status" value="1"/>
</dbReference>
<accession>A0A5C3MN74</accession>
<dbReference type="SUPFAM" id="SSF49503">
    <property type="entry name" value="Cupredoxins"/>
    <property type="match status" value="1"/>
</dbReference>
<feature type="signal peptide" evidence="2">
    <location>
        <begin position="1"/>
        <end position="20"/>
    </location>
</feature>
<keyword evidence="2" id="KW-0732">Signal</keyword>
<keyword evidence="4" id="KW-1185">Reference proteome</keyword>
<dbReference type="PANTHER" id="PTHR34883">
    <property type="entry name" value="SERINE-RICH PROTEIN, PUTATIVE-RELATED-RELATED"/>
    <property type="match status" value="1"/>
</dbReference>
<dbReference type="EMBL" id="ML213592">
    <property type="protein sequence ID" value="TFK42621.1"/>
    <property type="molecule type" value="Genomic_DNA"/>
</dbReference>
<dbReference type="AlphaFoldDB" id="A0A5C3MN74"/>
<evidence type="ECO:0000313" key="3">
    <source>
        <dbReference type="EMBL" id="TFK42621.1"/>
    </source>
</evidence>
<evidence type="ECO:0000256" key="2">
    <source>
        <dbReference type="SAM" id="SignalP"/>
    </source>
</evidence>
<feature type="chain" id="PRO_5022659219" description="Phytocyanin domain-containing protein" evidence="2">
    <location>
        <begin position="21"/>
        <end position="435"/>
    </location>
</feature>
<dbReference type="InterPro" id="IPR008972">
    <property type="entry name" value="Cupredoxin"/>
</dbReference>
<evidence type="ECO:0008006" key="5">
    <source>
        <dbReference type="Google" id="ProtNLM"/>
    </source>
</evidence>
<dbReference type="STRING" id="68775.A0A5C3MN74"/>
<organism evidence="3 4">
    <name type="scientific">Crucibulum laeve</name>
    <dbReference type="NCBI Taxonomy" id="68775"/>
    <lineage>
        <taxon>Eukaryota</taxon>
        <taxon>Fungi</taxon>
        <taxon>Dikarya</taxon>
        <taxon>Basidiomycota</taxon>
        <taxon>Agaricomycotina</taxon>
        <taxon>Agaricomycetes</taxon>
        <taxon>Agaricomycetidae</taxon>
        <taxon>Agaricales</taxon>
        <taxon>Agaricineae</taxon>
        <taxon>Nidulariaceae</taxon>
        <taxon>Crucibulum</taxon>
    </lineage>
</organism>
<evidence type="ECO:0000313" key="4">
    <source>
        <dbReference type="Proteomes" id="UP000308652"/>
    </source>
</evidence>
<dbReference type="InterPro" id="IPR052953">
    <property type="entry name" value="Ser-rich/MCO-related"/>
</dbReference>
<dbReference type="Proteomes" id="UP000308652">
    <property type="component" value="Unassembled WGS sequence"/>
</dbReference>
<reference evidence="3 4" key="1">
    <citation type="journal article" date="2019" name="Nat. Ecol. Evol.">
        <title>Megaphylogeny resolves global patterns of mushroom evolution.</title>
        <authorList>
            <person name="Varga T."/>
            <person name="Krizsan K."/>
            <person name="Foldi C."/>
            <person name="Dima B."/>
            <person name="Sanchez-Garcia M."/>
            <person name="Sanchez-Ramirez S."/>
            <person name="Szollosi G.J."/>
            <person name="Szarkandi J.G."/>
            <person name="Papp V."/>
            <person name="Albert L."/>
            <person name="Andreopoulos W."/>
            <person name="Angelini C."/>
            <person name="Antonin V."/>
            <person name="Barry K.W."/>
            <person name="Bougher N.L."/>
            <person name="Buchanan P."/>
            <person name="Buyck B."/>
            <person name="Bense V."/>
            <person name="Catcheside P."/>
            <person name="Chovatia M."/>
            <person name="Cooper J."/>
            <person name="Damon W."/>
            <person name="Desjardin D."/>
            <person name="Finy P."/>
            <person name="Geml J."/>
            <person name="Haridas S."/>
            <person name="Hughes K."/>
            <person name="Justo A."/>
            <person name="Karasinski D."/>
            <person name="Kautmanova I."/>
            <person name="Kiss B."/>
            <person name="Kocsube S."/>
            <person name="Kotiranta H."/>
            <person name="LaButti K.M."/>
            <person name="Lechner B.E."/>
            <person name="Liimatainen K."/>
            <person name="Lipzen A."/>
            <person name="Lukacs Z."/>
            <person name="Mihaltcheva S."/>
            <person name="Morgado L.N."/>
            <person name="Niskanen T."/>
            <person name="Noordeloos M.E."/>
            <person name="Ohm R.A."/>
            <person name="Ortiz-Santana B."/>
            <person name="Ovrebo C."/>
            <person name="Racz N."/>
            <person name="Riley R."/>
            <person name="Savchenko A."/>
            <person name="Shiryaev A."/>
            <person name="Soop K."/>
            <person name="Spirin V."/>
            <person name="Szebenyi C."/>
            <person name="Tomsovsky M."/>
            <person name="Tulloss R.E."/>
            <person name="Uehling J."/>
            <person name="Grigoriev I.V."/>
            <person name="Vagvolgyi C."/>
            <person name="Papp T."/>
            <person name="Martin F.M."/>
            <person name="Miettinen O."/>
            <person name="Hibbett D.S."/>
            <person name="Nagy L.G."/>
        </authorList>
    </citation>
    <scope>NUCLEOTIDE SEQUENCE [LARGE SCALE GENOMIC DNA]</scope>
    <source>
        <strain evidence="3 4">CBS 166.37</strain>
    </source>
</reference>
<gene>
    <name evidence="3" type="ORF">BDQ12DRAFT_719479</name>
</gene>
<evidence type="ECO:0000256" key="1">
    <source>
        <dbReference type="SAM" id="MobiDB-lite"/>
    </source>
</evidence>
<proteinExistence type="predicted"/>
<dbReference type="PANTHER" id="PTHR34883:SF15">
    <property type="entry name" value="EXTRACELLULAR SERINE-RICH PROTEIN"/>
    <property type="match status" value="1"/>
</dbReference>